<dbReference type="EMBL" id="VXIS01000031">
    <property type="protein sequence ID" value="KAA8911827.1"/>
    <property type="molecule type" value="Genomic_DNA"/>
</dbReference>
<dbReference type="PANTHER" id="PTHR47791:SF2">
    <property type="entry name" value="ENDO MANNANASE, GH76 FAMILY (EUROFUNG)"/>
    <property type="match status" value="1"/>
</dbReference>
<evidence type="ECO:0000256" key="1">
    <source>
        <dbReference type="SAM" id="MobiDB-lite"/>
    </source>
</evidence>
<dbReference type="Gene3D" id="1.50.10.20">
    <property type="match status" value="1"/>
</dbReference>
<dbReference type="SUPFAM" id="SSF48208">
    <property type="entry name" value="Six-hairpin glycosidases"/>
    <property type="match status" value="1"/>
</dbReference>
<dbReference type="InterPro" id="IPR008928">
    <property type="entry name" value="6-hairpin_glycosidase_sf"/>
</dbReference>
<feature type="region of interest" description="Disordered" evidence="1">
    <location>
        <begin position="381"/>
        <end position="405"/>
    </location>
</feature>
<dbReference type="GO" id="GO:0005975">
    <property type="term" value="P:carbohydrate metabolic process"/>
    <property type="evidence" value="ECO:0007669"/>
    <property type="project" value="InterPro"/>
</dbReference>
<dbReference type="AlphaFoldDB" id="A0A5J5F5M1"/>
<proteinExistence type="predicted"/>
<reference evidence="2 3" key="1">
    <citation type="submission" date="2019-09" db="EMBL/GenBank/DDBJ databases">
        <title>Draft genome of the ectomycorrhizal ascomycete Sphaerosporella brunnea.</title>
        <authorList>
            <consortium name="DOE Joint Genome Institute"/>
            <person name="Benucci G.M."/>
            <person name="Marozzi G."/>
            <person name="Antonielli L."/>
            <person name="Sanchez S."/>
            <person name="Marco P."/>
            <person name="Wang X."/>
            <person name="Falini L.B."/>
            <person name="Barry K."/>
            <person name="Haridas S."/>
            <person name="Lipzen A."/>
            <person name="Labutti K."/>
            <person name="Grigoriev I.V."/>
            <person name="Murat C."/>
            <person name="Martin F."/>
            <person name="Albertini E."/>
            <person name="Donnini D."/>
            <person name="Bonito G."/>
        </authorList>
    </citation>
    <scope>NUCLEOTIDE SEQUENCE [LARGE SCALE GENOMIC DNA]</scope>
    <source>
        <strain evidence="2 3">Sb_GMNB300</strain>
    </source>
</reference>
<dbReference type="OrthoDB" id="4104179at2759"/>
<protein>
    <submittedName>
        <fullName evidence="2">Glycosyl hydrolase family 76-domain-containing protein</fullName>
    </submittedName>
</protein>
<name>A0A5J5F5M1_9PEZI</name>
<dbReference type="Pfam" id="PF03663">
    <property type="entry name" value="Glyco_hydro_76"/>
    <property type="match status" value="1"/>
</dbReference>
<comment type="caution">
    <text evidence="2">The sequence shown here is derived from an EMBL/GenBank/DDBJ whole genome shotgun (WGS) entry which is preliminary data.</text>
</comment>
<dbReference type="GO" id="GO:0016787">
    <property type="term" value="F:hydrolase activity"/>
    <property type="evidence" value="ECO:0007669"/>
    <property type="project" value="UniProtKB-KW"/>
</dbReference>
<accession>A0A5J5F5M1</accession>
<keyword evidence="2" id="KW-0378">Hydrolase</keyword>
<evidence type="ECO:0000313" key="2">
    <source>
        <dbReference type="EMBL" id="KAA8911827.1"/>
    </source>
</evidence>
<organism evidence="2 3">
    <name type="scientific">Sphaerosporella brunnea</name>
    <dbReference type="NCBI Taxonomy" id="1250544"/>
    <lineage>
        <taxon>Eukaryota</taxon>
        <taxon>Fungi</taxon>
        <taxon>Dikarya</taxon>
        <taxon>Ascomycota</taxon>
        <taxon>Pezizomycotina</taxon>
        <taxon>Pezizomycetes</taxon>
        <taxon>Pezizales</taxon>
        <taxon>Pyronemataceae</taxon>
        <taxon>Sphaerosporella</taxon>
    </lineage>
</organism>
<gene>
    <name evidence="2" type="ORF">FN846DRAFT_773644</name>
</gene>
<sequence>MQEQLFDLKSGSWPRGIDWTSAVLGTHLAAASRTLTTVDLGRANKYLGELIAFFYGQNSESLKLQAYDDILWVVLNWLEAVQMINHRVSVLPAGSWTAEEWKSTFAGRAYEFYQIANEGWDDKLCDGGMVWSPWLEPYKNAITNELYISASISMYLHHPYPARNETYLWNAIRAHEWLIQSNMTDATGLYTDGFHISNLKLGGNRCDKRDEMVYTYNQGVLLSGLRGLAEATNDDKYIIEGLNLIDAVLSSEGTAGELVFDGILTEKCDPGGYCSQNGQTFKGIFMHHLTAFCQPIPTSIKLKSPTNRNHRVSCTRYKAFIKRSAAAALLTRNEHGVIGSWWGVPAGLLSSPQEKHDTRPAGTQDIENMCISRLSAKTCEAAQRPASGHRRGDLNDRGRGRTVESHSGGLAALRAVLELERGGMQ</sequence>
<dbReference type="InterPro" id="IPR053169">
    <property type="entry name" value="MUG_Protein"/>
</dbReference>
<feature type="compositionally biased region" description="Basic and acidic residues" evidence="1">
    <location>
        <begin position="390"/>
        <end position="404"/>
    </location>
</feature>
<evidence type="ECO:0000313" key="3">
    <source>
        <dbReference type="Proteomes" id="UP000326924"/>
    </source>
</evidence>
<dbReference type="InParanoid" id="A0A5J5F5M1"/>
<dbReference type="Proteomes" id="UP000326924">
    <property type="component" value="Unassembled WGS sequence"/>
</dbReference>
<dbReference type="InterPro" id="IPR005198">
    <property type="entry name" value="Glyco_hydro_76"/>
</dbReference>
<dbReference type="PANTHER" id="PTHR47791">
    <property type="entry name" value="MEIOTICALLY UP-REGULATED GENE 191 PROTEIN"/>
    <property type="match status" value="1"/>
</dbReference>
<keyword evidence="3" id="KW-1185">Reference proteome</keyword>